<dbReference type="EMBL" id="VWRN01000027">
    <property type="protein sequence ID" value="KAA6126246.1"/>
    <property type="molecule type" value="Genomic_DNA"/>
</dbReference>
<feature type="transmembrane region" description="Helical" evidence="9">
    <location>
        <begin position="139"/>
        <end position="159"/>
    </location>
</feature>
<evidence type="ECO:0000256" key="5">
    <source>
        <dbReference type="ARBA" id="ARBA00022692"/>
    </source>
</evidence>
<name>A0A5M8AWL5_9BURK</name>
<feature type="transmembrane region" description="Helical" evidence="9">
    <location>
        <begin position="351"/>
        <end position="374"/>
    </location>
</feature>
<evidence type="ECO:0000256" key="2">
    <source>
        <dbReference type="ARBA" id="ARBA00009261"/>
    </source>
</evidence>
<evidence type="ECO:0000256" key="8">
    <source>
        <dbReference type="ARBA" id="ARBA00023136"/>
    </source>
</evidence>
<dbReference type="GO" id="GO:0005886">
    <property type="term" value="C:plasma membrane"/>
    <property type="evidence" value="ECO:0007669"/>
    <property type="project" value="UniProtKB-SubCell"/>
</dbReference>
<keyword evidence="7 9" id="KW-1133">Transmembrane helix</keyword>
<dbReference type="GO" id="GO:0005283">
    <property type="term" value="F:amino acid:sodium symporter activity"/>
    <property type="evidence" value="ECO:0007669"/>
    <property type="project" value="InterPro"/>
</dbReference>
<proteinExistence type="inferred from homology"/>
<organism evidence="11 12">
    <name type="scientific">Cupriavidus cauae</name>
    <dbReference type="NCBI Taxonomy" id="2608999"/>
    <lineage>
        <taxon>Bacteria</taxon>
        <taxon>Pseudomonadati</taxon>
        <taxon>Pseudomonadota</taxon>
        <taxon>Betaproteobacteria</taxon>
        <taxon>Burkholderiales</taxon>
        <taxon>Burkholderiaceae</taxon>
        <taxon>Cupriavidus</taxon>
    </lineage>
</organism>
<comment type="subcellular location">
    <subcellularLocation>
        <location evidence="9">Cell inner membrane</location>
        <topology evidence="9">Multi-pass membrane protein</topology>
    </subcellularLocation>
    <subcellularLocation>
        <location evidence="1">Cell membrane</location>
        <topology evidence="1">Multi-pass membrane protein</topology>
    </subcellularLocation>
</comment>
<keyword evidence="3 9" id="KW-0813">Transport</keyword>
<dbReference type="AlphaFoldDB" id="A0A5M8AWL5"/>
<feature type="transmembrane region" description="Helical" evidence="9">
    <location>
        <begin position="171"/>
        <end position="192"/>
    </location>
</feature>
<evidence type="ECO:0000256" key="10">
    <source>
        <dbReference type="SAM" id="MobiDB-lite"/>
    </source>
</evidence>
<comment type="similarity">
    <text evidence="2 9">Belongs to the alanine or glycine:cation symporter (AGCS) (TC 2.A.25) family.</text>
</comment>
<keyword evidence="6 9" id="KW-0769">Symport</keyword>
<dbReference type="FunFam" id="1.20.1740.10:FF:000004">
    <property type="entry name" value="Sodium:alanine symporter family protein"/>
    <property type="match status" value="1"/>
</dbReference>
<accession>A0A5M8AWL5</accession>
<keyword evidence="4" id="KW-1003">Cell membrane</keyword>
<feature type="transmembrane region" description="Helical" evidence="9">
    <location>
        <begin position="386"/>
        <end position="406"/>
    </location>
</feature>
<dbReference type="PANTHER" id="PTHR30330">
    <property type="entry name" value="AGSS FAMILY TRANSPORTER, SODIUM-ALANINE"/>
    <property type="match status" value="1"/>
</dbReference>
<dbReference type="Gene3D" id="1.20.1740.10">
    <property type="entry name" value="Amino acid/polyamine transporter I"/>
    <property type="match status" value="1"/>
</dbReference>
<feature type="transmembrane region" description="Helical" evidence="9">
    <location>
        <begin position="412"/>
        <end position="436"/>
    </location>
</feature>
<feature type="region of interest" description="Disordered" evidence="10">
    <location>
        <begin position="477"/>
        <end position="506"/>
    </location>
</feature>
<dbReference type="Proteomes" id="UP000324324">
    <property type="component" value="Unassembled WGS sequence"/>
</dbReference>
<evidence type="ECO:0000313" key="11">
    <source>
        <dbReference type="EMBL" id="KAA6126246.1"/>
    </source>
</evidence>
<evidence type="ECO:0000256" key="6">
    <source>
        <dbReference type="ARBA" id="ARBA00022847"/>
    </source>
</evidence>
<keyword evidence="5 9" id="KW-0812">Transmembrane</keyword>
<feature type="transmembrane region" description="Helical" evidence="9">
    <location>
        <begin position="295"/>
        <end position="316"/>
    </location>
</feature>
<keyword evidence="8 9" id="KW-0472">Membrane</keyword>
<sequence length="506" mass="53595">MNEIVDAVNGIIWSSALIYLCLGVGLYFSIRTRFAQVRHFFGMIRLMLDGKSSAQGVSSFQALAMSLSGRVGTGNIAGVATAITFGGPGAVFWMWVMAFLGASTAFVESTLAQIYKEEVDGQYRGGPAYYIEKGLGTKWYAWIFALATILACGVLMPGVQSNSIAAGMTNSFGIDPAVTGAVLVILLGLIIFGGVKRIAKFAEIVVPFMALGYILVACVIVALNVGKLPEVMSLILRSAFGLESAFGAVLGLAIQWGVKRGVYSNEAGQGTGPHPSAAAEVSHPAKQGLVQAFSIYVDTLFVCSATAFMILITGAYNVVGPAKEALHTGLAGVEAGPGFTQHAVESVLPGFGAAFVAIALFFFAFTTIVAYYYIAETNVAYINRKIHRPWMVFLLKIAILAATLYGCVRTATLAWALGDIGVGLMAWLNIVAIVILQKPALKALRDYEAQKRQGLDPNFVPGPLGIDNAVFWEQRAAGVKQRRPGDDQDGGEPAVSPVIAAPRSAE</sequence>
<dbReference type="RefSeq" id="WP_150082901.1">
    <property type="nucleotide sequence ID" value="NZ_VWRN01000027.1"/>
</dbReference>
<comment type="caution">
    <text evidence="11">The sequence shown here is derived from an EMBL/GenBank/DDBJ whole genome shotgun (WGS) entry which is preliminary data.</text>
</comment>
<dbReference type="PANTHER" id="PTHR30330:SF7">
    <property type="entry name" value="SODIUM_PROTON-DEPENDENT ALANINE CARRIER PROTEIN YRBD-RELATED"/>
    <property type="match status" value="1"/>
</dbReference>
<dbReference type="PROSITE" id="PS00873">
    <property type="entry name" value="NA_ALANINE_SYMP"/>
    <property type="match status" value="1"/>
</dbReference>
<evidence type="ECO:0000256" key="9">
    <source>
        <dbReference type="RuleBase" id="RU363064"/>
    </source>
</evidence>
<evidence type="ECO:0000256" key="1">
    <source>
        <dbReference type="ARBA" id="ARBA00004651"/>
    </source>
</evidence>
<keyword evidence="9" id="KW-0997">Cell inner membrane</keyword>
<reference evidence="11 12" key="1">
    <citation type="submission" date="2019-09" db="EMBL/GenBank/DDBJ databases">
        <title>Isolation of a novel species in the genus Cupriavidus from patients with sepsis using whole genome sequencing.</title>
        <authorList>
            <person name="Kweon O.J."/>
            <person name="Lee M.-K."/>
        </authorList>
    </citation>
    <scope>NUCLEOTIDE SEQUENCE [LARGE SCALE GENOMIC DNA]</scope>
    <source>
        <strain evidence="11 12">MKL-01</strain>
    </source>
</reference>
<dbReference type="Pfam" id="PF01235">
    <property type="entry name" value="Na_Ala_symp"/>
    <property type="match status" value="1"/>
</dbReference>
<gene>
    <name evidence="11" type="ORF">F1599_09780</name>
</gene>
<protein>
    <submittedName>
        <fullName evidence="11">Alanine:cation symporter family protein</fullName>
    </submittedName>
</protein>
<keyword evidence="12" id="KW-1185">Reference proteome</keyword>
<feature type="transmembrane region" description="Helical" evidence="9">
    <location>
        <begin position="204"/>
        <end position="225"/>
    </location>
</feature>
<dbReference type="PRINTS" id="PR00175">
    <property type="entry name" value="NAALASMPORT"/>
</dbReference>
<dbReference type="InterPro" id="IPR001463">
    <property type="entry name" value="Na/Ala_symport"/>
</dbReference>
<evidence type="ECO:0000256" key="4">
    <source>
        <dbReference type="ARBA" id="ARBA00022475"/>
    </source>
</evidence>
<evidence type="ECO:0000256" key="3">
    <source>
        <dbReference type="ARBA" id="ARBA00022448"/>
    </source>
</evidence>
<feature type="transmembrane region" description="Helical" evidence="9">
    <location>
        <begin position="12"/>
        <end position="30"/>
    </location>
</feature>
<evidence type="ECO:0000256" key="7">
    <source>
        <dbReference type="ARBA" id="ARBA00022989"/>
    </source>
</evidence>
<dbReference type="NCBIfam" id="TIGR00835">
    <property type="entry name" value="agcS"/>
    <property type="match status" value="1"/>
</dbReference>
<evidence type="ECO:0000313" key="12">
    <source>
        <dbReference type="Proteomes" id="UP000324324"/>
    </source>
</evidence>